<evidence type="ECO:0000259" key="3">
    <source>
        <dbReference type="Pfam" id="PF22725"/>
    </source>
</evidence>
<gene>
    <name evidence="4" type="ORF">FHX73_16317</name>
</gene>
<evidence type="ECO:0000313" key="4">
    <source>
        <dbReference type="EMBL" id="TWF73166.1"/>
    </source>
</evidence>
<dbReference type="GO" id="GO:0016491">
    <property type="term" value="F:oxidoreductase activity"/>
    <property type="evidence" value="ECO:0007669"/>
    <property type="project" value="UniProtKB-KW"/>
</dbReference>
<dbReference type="EMBL" id="VIWT01000006">
    <property type="protein sequence ID" value="TWF73166.1"/>
    <property type="molecule type" value="Genomic_DNA"/>
</dbReference>
<accession>A0A561SE66</accession>
<dbReference type="PANTHER" id="PTHR43708">
    <property type="entry name" value="CONSERVED EXPRESSED OXIDOREDUCTASE (EUROFUNG)"/>
    <property type="match status" value="1"/>
</dbReference>
<reference evidence="4 5" key="1">
    <citation type="submission" date="2019-06" db="EMBL/GenBank/DDBJ databases">
        <title>Sequencing the genomes of 1000 actinobacteria strains.</title>
        <authorList>
            <person name="Klenk H.-P."/>
        </authorList>
    </citation>
    <scope>NUCLEOTIDE SEQUENCE [LARGE SCALE GENOMIC DNA]</scope>
    <source>
        <strain evidence="4 5">DSM 44826</strain>
    </source>
</reference>
<name>A0A561SE66_9ACTN</name>
<dbReference type="SUPFAM" id="SSF51735">
    <property type="entry name" value="NAD(P)-binding Rossmann-fold domains"/>
    <property type="match status" value="1"/>
</dbReference>
<dbReference type="InterPro" id="IPR051317">
    <property type="entry name" value="Gfo/Idh/MocA_oxidoreduct"/>
</dbReference>
<organism evidence="4 5">
    <name type="scientific">Kitasatospora viridis</name>
    <dbReference type="NCBI Taxonomy" id="281105"/>
    <lineage>
        <taxon>Bacteria</taxon>
        <taxon>Bacillati</taxon>
        <taxon>Actinomycetota</taxon>
        <taxon>Actinomycetes</taxon>
        <taxon>Kitasatosporales</taxon>
        <taxon>Streptomycetaceae</taxon>
        <taxon>Kitasatospora</taxon>
    </lineage>
</organism>
<evidence type="ECO:0000313" key="5">
    <source>
        <dbReference type="Proteomes" id="UP000317940"/>
    </source>
</evidence>
<feature type="domain" description="GFO/IDH/MocA-like oxidoreductase" evidence="3">
    <location>
        <begin position="101"/>
        <end position="222"/>
    </location>
</feature>
<dbReference type="Gene3D" id="3.30.360.10">
    <property type="entry name" value="Dihydrodipicolinate Reductase, domain 2"/>
    <property type="match status" value="1"/>
</dbReference>
<dbReference type="InterPro" id="IPR055170">
    <property type="entry name" value="GFO_IDH_MocA-like_dom"/>
</dbReference>
<comment type="similarity">
    <text evidence="1">Belongs to the Gfo/Idh/MocA family.</text>
</comment>
<comment type="caution">
    <text evidence="4">The sequence shown here is derived from an EMBL/GenBank/DDBJ whole genome shotgun (WGS) entry which is preliminary data.</text>
</comment>
<dbReference type="OrthoDB" id="9792085at2"/>
<dbReference type="PANTHER" id="PTHR43708:SF5">
    <property type="entry name" value="CONSERVED EXPRESSED OXIDOREDUCTASE (EUROFUNG)-RELATED"/>
    <property type="match status" value="1"/>
</dbReference>
<dbReference type="Pfam" id="PF22725">
    <property type="entry name" value="GFO_IDH_MocA_C3"/>
    <property type="match status" value="1"/>
</dbReference>
<evidence type="ECO:0000256" key="1">
    <source>
        <dbReference type="ARBA" id="ARBA00010928"/>
    </source>
</evidence>
<proteinExistence type="inferred from homology"/>
<dbReference type="InterPro" id="IPR036291">
    <property type="entry name" value="NAD(P)-bd_dom_sf"/>
</dbReference>
<sequence length="294" mass="30320">MIPLRTAVVGQDHIHLPDHLAGLERAGATRCADPARADAIICGASTAERERMLPGLTRFGVPVLAEKPLAATAPATAALLRSAAAPVTTAMFLRCCPALAALRGLLATGRLGEPRSAELAYRHDGWLRGAFTGGAAWMADPARLPGGALADLGIHLVDLLAWLGPAPRGPRAVRVRRDRPGGAVLAGRAELGWGAATATLRTDWACRSGGLTVRITAARGVAEVRDGSLTLDQGRGPEPLLHGPGPAAADAVVAFLRQLRGGPRVLPEPGEIQAVAELMDQLLDAAGVTARPTG</sequence>
<keyword evidence="2" id="KW-0560">Oxidoreductase</keyword>
<keyword evidence="5" id="KW-1185">Reference proteome</keyword>
<evidence type="ECO:0000256" key="2">
    <source>
        <dbReference type="ARBA" id="ARBA00023002"/>
    </source>
</evidence>
<protein>
    <submittedName>
        <fullName evidence="4">Putative dehydrogenase</fullName>
    </submittedName>
</protein>
<dbReference type="Proteomes" id="UP000317940">
    <property type="component" value="Unassembled WGS sequence"/>
</dbReference>
<dbReference type="SUPFAM" id="SSF55347">
    <property type="entry name" value="Glyceraldehyde-3-phosphate dehydrogenase-like, C-terminal domain"/>
    <property type="match status" value="1"/>
</dbReference>
<dbReference type="RefSeq" id="WP_145911131.1">
    <property type="nucleotide sequence ID" value="NZ_BAAAMZ010000005.1"/>
</dbReference>
<dbReference type="AlphaFoldDB" id="A0A561SE66"/>